<dbReference type="SUPFAM" id="SSF52821">
    <property type="entry name" value="Rhodanese/Cell cycle control phosphatase"/>
    <property type="match status" value="1"/>
</dbReference>
<dbReference type="InterPro" id="IPR001763">
    <property type="entry name" value="Rhodanese-like_dom"/>
</dbReference>
<protein>
    <recommendedName>
        <fullName evidence="1">Rhodanese domain-containing protein</fullName>
    </recommendedName>
</protein>
<name>A0A9D3NVM7_9TELE</name>
<organism evidence="2 3">
    <name type="scientific">Hemibagrus wyckioides</name>
    <dbReference type="NCBI Taxonomy" id="337641"/>
    <lineage>
        <taxon>Eukaryota</taxon>
        <taxon>Metazoa</taxon>
        <taxon>Chordata</taxon>
        <taxon>Craniata</taxon>
        <taxon>Vertebrata</taxon>
        <taxon>Euteleostomi</taxon>
        <taxon>Actinopterygii</taxon>
        <taxon>Neopterygii</taxon>
        <taxon>Teleostei</taxon>
        <taxon>Ostariophysi</taxon>
        <taxon>Siluriformes</taxon>
        <taxon>Bagridae</taxon>
        <taxon>Hemibagrus</taxon>
    </lineage>
</organism>
<dbReference type="OrthoDB" id="566238at2759"/>
<evidence type="ECO:0000313" key="3">
    <source>
        <dbReference type="Proteomes" id="UP000824219"/>
    </source>
</evidence>
<dbReference type="AlphaFoldDB" id="A0A9D3NVM7"/>
<dbReference type="SMART" id="SM00450">
    <property type="entry name" value="RHOD"/>
    <property type="match status" value="1"/>
</dbReference>
<dbReference type="InterPro" id="IPR036873">
    <property type="entry name" value="Rhodanese-like_dom_sf"/>
</dbReference>
<dbReference type="EMBL" id="JAHKSW010000008">
    <property type="protein sequence ID" value="KAG7329247.1"/>
    <property type="molecule type" value="Genomic_DNA"/>
</dbReference>
<dbReference type="PROSITE" id="PS50206">
    <property type="entry name" value="RHODANESE_3"/>
    <property type="match status" value="1"/>
</dbReference>
<comment type="caution">
    <text evidence="2">The sequence shown here is derived from an EMBL/GenBank/DDBJ whole genome shotgun (WGS) entry which is preliminary data.</text>
</comment>
<gene>
    <name evidence="2" type="ORF">KOW79_007421</name>
</gene>
<dbReference type="Proteomes" id="UP000824219">
    <property type="component" value="Linkage Group LG08"/>
</dbReference>
<evidence type="ECO:0000313" key="2">
    <source>
        <dbReference type="EMBL" id="KAG7329247.1"/>
    </source>
</evidence>
<feature type="domain" description="Rhodanese" evidence="1">
    <location>
        <begin position="19"/>
        <end position="114"/>
    </location>
</feature>
<evidence type="ECO:0000259" key="1">
    <source>
        <dbReference type="PROSITE" id="PS50206"/>
    </source>
</evidence>
<dbReference type="PANTHER" id="PTHR44086">
    <property type="entry name" value="THIOSULFATE SULFURTRANSFERASE RDL2, MITOCHONDRIAL-RELATED"/>
    <property type="match status" value="1"/>
</dbReference>
<keyword evidence="3" id="KW-1185">Reference proteome</keyword>
<proteinExistence type="predicted"/>
<dbReference type="PANTHER" id="PTHR44086:SF3">
    <property type="entry name" value="THIOSULFATE SULFURTRANSFERASE_RHODANESE-LIKE DOMAIN-CONTAINING PROTEIN 1 ISOFORM X2"/>
    <property type="match status" value="1"/>
</dbReference>
<dbReference type="Gene3D" id="3.40.250.10">
    <property type="entry name" value="Rhodanese-like domain"/>
    <property type="match status" value="1"/>
</dbReference>
<dbReference type="Pfam" id="PF00581">
    <property type="entry name" value="Rhodanese"/>
    <property type="match status" value="1"/>
</dbReference>
<reference evidence="2 3" key="1">
    <citation type="submission" date="2021-06" db="EMBL/GenBank/DDBJ databases">
        <title>Chromosome-level genome assembly of the red-tail catfish (Hemibagrus wyckioides).</title>
        <authorList>
            <person name="Shao F."/>
        </authorList>
    </citation>
    <scope>NUCLEOTIDE SEQUENCE [LARGE SCALE GENOMIC DNA]</scope>
    <source>
        <strain evidence="2">EC202008001</strain>
        <tissue evidence="2">Blood</tissue>
    </source>
</reference>
<accession>A0A9D3NVM7</accession>
<sequence length="210" mass="23713">MANTDKEISYCDLKALKEKNKDLLLVDVRSKDEVDRGYIPGSIHIPVEDVEKEFSLDTQDFQEKFGVPKPQLDSHDLVFHCQMGRRGGVATEKARNLGFTNARNYAGGYKECVPLWVAPLLHAASRLKSDPARRRRAYRLIHRTLLHHGVGCGKLNKPTYVYPAEVKQLIRAAFPEDICNYHDPQHQNVVAVTMDELNGVNSPDQSCSNN</sequence>